<dbReference type="SUPFAM" id="SSF52540">
    <property type="entry name" value="P-loop containing nucleoside triphosphate hydrolases"/>
    <property type="match status" value="1"/>
</dbReference>
<dbReference type="InterPro" id="IPR058852">
    <property type="entry name" value="HTH_77"/>
</dbReference>
<protein>
    <submittedName>
        <fullName evidence="2">LuxR family transcriptional regulator</fullName>
    </submittedName>
</protein>
<dbReference type="PRINTS" id="PR00364">
    <property type="entry name" value="DISEASERSIST"/>
</dbReference>
<dbReference type="InterPro" id="IPR027417">
    <property type="entry name" value="P-loop_NTPase"/>
</dbReference>
<feature type="domain" description="HTH luxR-type" evidence="1">
    <location>
        <begin position="679"/>
        <end position="744"/>
    </location>
</feature>
<dbReference type="Pfam" id="PF00196">
    <property type="entry name" value="GerE"/>
    <property type="match status" value="1"/>
</dbReference>
<dbReference type="Gene3D" id="3.40.50.300">
    <property type="entry name" value="P-loop containing nucleotide triphosphate hydrolases"/>
    <property type="match status" value="1"/>
</dbReference>
<keyword evidence="3" id="KW-1185">Reference proteome</keyword>
<dbReference type="GO" id="GO:0006355">
    <property type="term" value="P:regulation of DNA-templated transcription"/>
    <property type="evidence" value="ECO:0007669"/>
    <property type="project" value="InterPro"/>
</dbReference>
<name>A0A4Q2L2T8_9MICO</name>
<dbReference type="PANTHER" id="PTHR47691">
    <property type="entry name" value="REGULATOR-RELATED"/>
    <property type="match status" value="1"/>
</dbReference>
<dbReference type="PANTHER" id="PTHR47691:SF3">
    <property type="entry name" value="HTH-TYPE TRANSCRIPTIONAL REGULATOR RV0890C-RELATED"/>
    <property type="match status" value="1"/>
</dbReference>
<comment type="caution">
    <text evidence="2">The sequence shown here is derived from an EMBL/GenBank/DDBJ whole genome shotgun (WGS) entry which is preliminary data.</text>
</comment>
<dbReference type="AlphaFoldDB" id="A0A4Q2L2T8"/>
<dbReference type="Pfam" id="PF13191">
    <property type="entry name" value="AAA_16"/>
    <property type="match status" value="1"/>
</dbReference>
<dbReference type="Gene3D" id="1.10.10.10">
    <property type="entry name" value="Winged helix-like DNA-binding domain superfamily/Winged helix DNA-binding domain"/>
    <property type="match status" value="1"/>
</dbReference>
<dbReference type="OrthoDB" id="9812579at2"/>
<dbReference type="CDD" id="cd06170">
    <property type="entry name" value="LuxR_C_like"/>
    <property type="match status" value="1"/>
</dbReference>
<dbReference type="PRINTS" id="PR00038">
    <property type="entry name" value="HTHLUXR"/>
</dbReference>
<dbReference type="PROSITE" id="PS50043">
    <property type="entry name" value="HTH_LUXR_2"/>
    <property type="match status" value="1"/>
</dbReference>
<evidence type="ECO:0000313" key="3">
    <source>
        <dbReference type="Proteomes" id="UP000293865"/>
    </source>
</evidence>
<accession>A0A4Q2L2T8</accession>
<dbReference type="PROSITE" id="PS00622">
    <property type="entry name" value="HTH_LUXR_1"/>
    <property type="match status" value="1"/>
</dbReference>
<dbReference type="Proteomes" id="UP000293865">
    <property type="component" value="Unassembled WGS sequence"/>
</dbReference>
<dbReference type="SUPFAM" id="SSF46894">
    <property type="entry name" value="C-terminal effector domain of the bipartite response regulators"/>
    <property type="match status" value="1"/>
</dbReference>
<evidence type="ECO:0000313" key="2">
    <source>
        <dbReference type="EMBL" id="RXZ71839.1"/>
    </source>
</evidence>
<reference evidence="2 3" key="1">
    <citation type="submission" date="2019-01" db="EMBL/GenBank/DDBJ databases">
        <title>Agromyces.</title>
        <authorList>
            <person name="Li J."/>
        </authorList>
    </citation>
    <scope>NUCLEOTIDE SEQUENCE [LARGE SCALE GENOMIC DNA]</scope>
    <source>
        <strain evidence="2 3">DSM 15934</strain>
    </source>
</reference>
<dbReference type="SUPFAM" id="SSF48452">
    <property type="entry name" value="TPR-like"/>
    <property type="match status" value="1"/>
</dbReference>
<dbReference type="Gene3D" id="1.25.40.10">
    <property type="entry name" value="Tetratricopeptide repeat domain"/>
    <property type="match status" value="1"/>
</dbReference>
<dbReference type="GO" id="GO:0003677">
    <property type="term" value="F:DNA binding"/>
    <property type="evidence" value="ECO:0007669"/>
    <property type="project" value="InterPro"/>
</dbReference>
<sequence>MMIREPRSAFVGRHRELEALQSLLDASSLVTLTGVGGAGKTRLAMRAANRYAEHEGVDCWFVPLESVQDPQRVPLAVVRALPLADQSGRDPLEVVVAALRDTPAILVLDNCEQIIDAAASFTDELLLVLPQLTVLATSRRPLELDGELVYPVPPLSLEAASEGTSDAVSLLVARARAADAAFELGPTEEASAAELCRSLDGLPLAIELAATRLRTLSIAELASGLSSRFTLLRTGSRSAVGRQRTLRAVVDWSYELCSPEQRELWCALAVFSGPFDLGAAAAVGGYTIKDVVDPLDELVAQSVVEADHETGRFRMLETIRGYGRERAEEEGRSPVLTRRHLDHFAAVAASSRVDWYGPGQTRVLARLRADRAELQSALTVATAVDTDTALALFSDLCYHWAVGGFIPEGRGWATRVLALPGGSATHRVPALINAAWLCLLQGDLDEAAARLDEADSQRKGASFSADRAATIRVEIDRWRGTHAMFSGRPQDAVGQFEASIRAAQECGHPEEALLAQFQLTTALSHLREPEAARAGRDALAYAESAGETWMRSHALWSLGLAAFVERDLDAAERFARQAIVTDRGFDDPVGECLMLEVLSWVDAERGLADRAAILLGATDARWRLIGSAITVHGPQLAAHHDRCVDELRRRLGPQRYDKLVGAGAHLDSDEAVAFALESKTTVAGGLSARERDVAMRIHRGMSNREIAGELVLSVRTVDTHVQRILGKLGFSSRAQIAAWYEATFASTSPIT</sequence>
<dbReference type="InterPro" id="IPR011990">
    <property type="entry name" value="TPR-like_helical_dom_sf"/>
</dbReference>
<organism evidence="2 3">
    <name type="scientific">Agromyces albus</name>
    <dbReference type="NCBI Taxonomy" id="205332"/>
    <lineage>
        <taxon>Bacteria</taxon>
        <taxon>Bacillati</taxon>
        <taxon>Actinomycetota</taxon>
        <taxon>Actinomycetes</taxon>
        <taxon>Micrococcales</taxon>
        <taxon>Microbacteriaceae</taxon>
        <taxon>Agromyces</taxon>
    </lineage>
</organism>
<dbReference type="EMBL" id="SDPN01000009">
    <property type="protein sequence ID" value="RXZ71839.1"/>
    <property type="molecule type" value="Genomic_DNA"/>
</dbReference>
<evidence type="ECO:0000259" key="1">
    <source>
        <dbReference type="PROSITE" id="PS50043"/>
    </source>
</evidence>
<dbReference type="InterPro" id="IPR016032">
    <property type="entry name" value="Sig_transdc_resp-reg_C-effctor"/>
</dbReference>
<dbReference type="InterPro" id="IPR036388">
    <property type="entry name" value="WH-like_DNA-bd_sf"/>
</dbReference>
<gene>
    <name evidence="2" type="ORF">ESP51_06805</name>
</gene>
<dbReference type="Pfam" id="PF25872">
    <property type="entry name" value="HTH_77"/>
    <property type="match status" value="1"/>
</dbReference>
<dbReference type="InterPro" id="IPR041664">
    <property type="entry name" value="AAA_16"/>
</dbReference>
<proteinExistence type="predicted"/>
<dbReference type="InterPro" id="IPR000792">
    <property type="entry name" value="Tscrpt_reg_LuxR_C"/>
</dbReference>
<dbReference type="SMART" id="SM00421">
    <property type="entry name" value="HTH_LUXR"/>
    <property type="match status" value="1"/>
</dbReference>